<keyword evidence="1" id="KW-0812">Transmembrane</keyword>
<dbReference type="eggNOG" id="ENOG502S8S9">
    <property type="taxonomic scope" value="Eukaryota"/>
</dbReference>
<dbReference type="RefSeq" id="XP_005766409.1">
    <property type="nucleotide sequence ID" value="XM_005766352.1"/>
</dbReference>
<dbReference type="GeneID" id="17283369"/>
<protein>
    <recommendedName>
        <fullName evidence="2">DUF6787 domain-containing protein</fullName>
    </recommendedName>
</protein>
<sequence>MLRIARRRVCTAGGGGSASDRFWAWTTQQRPSWRESPTEAAVAFCVFGVTGSTSVALVRPALKRTIGLEGSMREGPWSYRITSLVAVSPIYATLLVSFGTVAGRHRYFAYMANKIFGRFLPNFVMKRISETAGWCFPGSRIVK</sequence>
<reference evidence="3" key="2">
    <citation type="submission" date="2024-10" db="UniProtKB">
        <authorList>
            <consortium name="EnsemblProtists"/>
        </authorList>
    </citation>
    <scope>IDENTIFICATION</scope>
</reference>
<dbReference type="EnsemblProtists" id="EOD38099">
    <property type="protein sequence ID" value="EOD38099"/>
    <property type="gene ID" value="EMIHUDRAFT_433574"/>
</dbReference>
<reference evidence="4" key="1">
    <citation type="journal article" date="2013" name="Nature">
        <title>Pan genome of the phytoplankton Emiliania underpins its global distribution.</title>
        <authorList>
            <person name="Read B.A."/>
            <person name="Kegel J."/>
            <person name="Klute M.J."/>
            <person name="Kuo A."/>
            <person name="Lefebvre S.C."/>
            <person name="Maumus F."/>
            <person name="Mayer C."/>
            <person name="Miller J."/>
            <person name="Monier A."/>
            <person name="Salamov A."/>
            <person name="Young J."/>
            <person name="Aguilar M."/>
            <person name="Claverie J.M."/>
            <person name="Frickenhaus S."/>
            <person name="Gonzalez K."/>
            <person name="Herman E.K."/>
            <person name="Lin Y.C."/>
            <person name="Napier J."/>
            <person name="Ogata H."/>
            <person name="Sarno A.F."/>
            <person name="Shmutz J."/>
            <person name="Schroeder D."/>
            <person name="de Vargas C."/>
            <person name="Verret F."/>
            <person name="von Dassow P."/>
            <person name="Valentin K."/>
            <person name="Van de Peer Y."/>
            <person name="Wheeler G."/>
            <person name="Dacks J.B."/>
            <person name="Delwiche C.F."/>
            <person name="Dyhrman S.T."/>
            <person name="Glockner G."/>
            <person name="John U."/>
            <person name="Richards T."/>
            <person name="Worden A.Z."/>
            <person name="Zhang X."/>
            <person name="Grigoriev I.V."/>
            <person name="Allen A.E."/>
            <person name="Bidle K."/>
            <person name="Borodovsky M."/>
            <person name="Bowler C."/>
            <person name="Brownlee C."/>
            <person name="Cock J.M."/>
            <person name="Elias M."/>
            <person name="Gladyshev V.N."/>
            <person name="Groth M."/>
            <person name="Guda C."/>
            <person name="Hadaegh A."/>
            <person name="Iglesias-Rodriguez M.D."/>
            <person name="Jenkins J."/>
            <person name="Jones B.M."/>
            <person name="Lawson T."/>
            <person name="Leese F."/>
            <person name="Lindquist E."/>
            <person name="Lobanov A."/>
            <person name="Lomsadze A."/>
            <person name="Malik S.B."/>
            <person name="Marsh M.E."/>
            <person name="Mackinder L."/>
            <person name="Mock T."/>
            <person name="Mueller-Roeber B."/>
            <person name="Pagarete A."/>
            <person name="Parker M."/>
            <person name="Probert I."/>
            <person name="Quesneville H."/>
            <person name="Raines C."/>
            <person name="Rensing S.A."/>
            <person name="Riano-Pachon D.M."/>
            <person name="Richier S."/>
            <person name="Rokitta S."/>
            <person name="Shiraiwa Y."/>
            <person name="Soanes D.M."/>
            <person name="van der Giezen M."/>
            <person name="Wahlund T.M."/>
            <person name="Williams B."/>
            <person name="Wilson W."/>
            <person name="Wolfe G."/>
            <person name="Wurch L.L."/>
        </authorList>
    </citation>
    <scope>NUCLEOTIDE SEQUENCE</scope>
</reference>
<evidence type="ECO:0000259" key="2">
    <source>
        <dbReference type="Pfam" id="PF20584"/>
    </source>
</evidence>
<feature type="transmembrane region" description="Helical" evidence="1">
    <location>
        <begin position="81"/>
        <end position="102"/>
    </location>
</feature>
<dbReference type="KEGG" id="ehx:EMIHUDRAFT_433574"/>
<evidence type="ECO:0000313" key="3">
    <source>
        <dbReference type="EnsemblProtists" id="EOD38099"/>
    </source>
</evidence>
<keyword evidence="4" id="KW-1185">Reference proteome</keyword>
<dbReference type="OMA" id="FAGRILC"/>
<dbReference type="KEGG" id="ehx:EMIHUDRAFT_370943"/>
<dbReference type="Pfam" id="PF20584">
    <property type="entry name" value="DUF6787"/>
    <property type="match status" value="1"/>
</dbReference>
<proteinExistence type="predicted"/>
<name>A0A0D3KQR4_EMIH1</name>
<keyword evidence="1" id="KW-0472">Membrane</keyword>
<dbReference type="Proteomes" id="UP000013827">
    <property type="component" value="Unassembled WGS sequence"/>
</dbReference>
<evidence type="ECO:0000313" key="4">
    <source>
        <dbReference type="Proteomes" id="UP000013827"/>
    </source>
</evidence>
<dbReference type="GeneID" id="17260137"/>
<dbReference type="RefSeq" id="XP_005790528.1">
    <property type="nucleotide sequence ID" value="XM_005790471.1"/>
</dbReference>
<dbReference type="InterPro" id="IPR046714">
    <property type="entry name" value="DUF6787"/>
</dbReference>
<feature type="domain" description="DUF6787" evidence="2">
    <location>
        <begin position="44"/>
        <end position="119"/>
    </location>
</feature>
<keyword evidence="1" id="KW-1133">Transmembrane helix</keyword>
<dbReference type="PaxDb" id="2903-EOD13980"/>
<feature type="transmembrane region" description="Helical" evidence="1">
    <location>
        <begin position="40"/>
        <end position="61"/>
    </location>
</feature>
<evidence type="ECO:0000256" key="1">
    <source>
        <dbReference type="SAM" id="Phobius"/>
    </source>
</evidence>
<dbReference type="HOGENOM" id="CLU_1809809_0_0_1"/>
<dbReference type="AlphaFoldDB" id="A0A0D3KQR4"/>
<accession>A0A0D3KQR4</accession>
<dbReference type="EnsemblProtists" id="EOD13980">
    <property type="protein sequence ID" value="EOD13980"/>
    <property type="gene ID" value="EMIHUDRAFT_370943"/>
</dbReference>
<organism evidence="3 4">
    <name type="scientific">Emiliania huxleyi (strain CCMP1516)</name>
    <dbReference type="NCBI Taxonomy" id="280463"/>
    <lineage>
        <taxon>Eukaryota</taxon>
        <taxon>Haptista</taxon>
        <taxon>Haptophyta</taxon>
        <taxon>Prymnesiophyceae</taxon>
        <taxon>Isochrysidales</taxon>
        <taxon>Noelaerhabdaceae</taxon>
        <taxon>Emiliania</taxon>
    </lineage>
</organism>